<sequence>MADIINRILETWESLLDEPGAGSQSARYRISGSPRFGAYLAIRFDDRAPVLEFGPITPDLLKDAPLPSIKGVDSDLSYHNQELFLSLTLKQSAAIDIFLTLAARLSDDLSGVDYPITGYNVIRRVLVVWRAFFSSEKKVLSGSEQTGLAGELILATMFIDNGIEVPTVIRAWKGSERSHHDFQLPLASVEVKATIAHNIETVSISSLRQLDPTGTQKLFLAQVAVDSHDHGDQTLPHLVSDIRQRLSSFPADRLEFEEKLLESGYRDKDESNYAQRSFQVRKVRAFSVDENFPKLTYDTIPEGIVEAAYQVNLGTVALQALTFDDLMLAISSNQND</sequence>
<evidence type="ECO:0000313" key="1">
    <source>
        <dbReference type="EMBL" id="SDL54534.1"/>
    </source>
</evidence>
<dbReference type="Pfam" id="PF14390">
    <property type="entry name" value="DUF4420"/>
    <property type="match status" value="1"/>
</dbReference>
<organism evidence="1 2">
    <name type="scientific">Franzmannia pantelleriensis</name>
    <dbReference type="NCBI Taxonomy" id="48727"/>
    <lineage>
        <taxon>Bacteria</taxon>
        <taxon>Pseudomonadati</taxon>
        <taxon>Pseudomonadota</taxon>
        <taxon>Gammaproteobacteria</taxon>
        <taxon>Oceanospirillales</taxon>
        <taxon>Halomonadaceae</taxon>
        <taxon>Franzmannia</taxon>
    </lineage>
</organism>
<dbReference type="RefSeq" id="WP_089657936.1">
    <property type="nucleotide sequence ID" value="NZ_FNGH01000005.1"/>
</dbReference>
<proteinExistence type="predicted"/>
<dbReference type="OrthoDB" id="2808696at2"/>
<accession>A0A1G9KYA5</accession>
<protein>
    <submittedName>
        <fullName evidence="1">Putative PD-(D/E)XK family member</fullName>
    </submittedName>
</protein>
<dbReference type="Proteomes" id="UP000199107">
    <property type="component" value="Unassembled WGS sequence"/>
</dbReference>
<reference evidence="2" key="1">
    <citation type="submission" date="2016-10" db="EMBL/GenBank/DDBJ databases">
        <authorList>
            <person name="Varghese N."/>
            <person name="Submissions S."/>
        </authorList>
    </citation>
    <scope>NUCLEOTIDE SEQUENCE [LARGE SCALE GENOMIC DNA]</scope>
    <source>
        <strain evidence="2">AAP</strain>
    </source>
</reference>
<dbReference type="AlphaFoldDB" id="A0A1G9KYA5"/>
<name>A0A1G9KYA5_9GAMM</name>
<dbReference type="InterPro" id="IPR025534">
    <property type="entry name" value="DUF4420"/>
</dbReference>
<dbReference type="EMBL" id="FNGH01000005">
    <property type="protein sequence ID" value="SDL54534.1"/>
    <property type="molecule type" value="Genomic_DNA"/>
</dbReference>
<keyword evidence="2" id="KW-1185">Reference proteome</keyword>
<dbReference type="STRING" id="48727.SAMN05192555_10589"/>
<evidence type="ECO:0000313" key="2">
    <source>
        <dbReference type="Proteomes" id="UP000199107"/>
    </source>
</evidence>
<gene>
    <name evidence="1" type="ORF">SAMN05192555_10589</name>
</gene>